<proteinExistence type="predicted"/>
<evidence type="ECO:0000313" key="7">
    <source>
        <dbReference type="EMBL" id="ONG37279.1"/>
    </source>
</evidence>
<dbReference type="GO" id="GO:0009279">
    <property type="term" value="C:cell outer membrane"/>
    <property type="evidence" value="ECO:0007669"/>
    <property type="project" value="UniProtKB-SubCell"/>
</dbReference>
<feature type="signal peptide" evidence="5">
    <location>
        <begin position="1"/>
        <end position="27"/>
    </location>
</feature>
<dbReference type="InterPro" id="IPR006664">
    <property type="entry name" value="OMP_bac"/>
</dbReference>
<dbReference type="PROSITE" id="PS51123">
    <property type="entry name" value="OMPA_2"/>
    <property type="match status" value="1"/>
</dbReference>
<dbReference type="Pfam" id="PF00691">
    <property type="entry name" value="OmpA"/>
    <property type="match status" value="1"/>
</dbReference>
<evidence type="ECO:0000256" key="5">
    <source>
        <dbReference type="SAM" id="SignalP"/>
    </source>
</evidence>
<evidence type="ECO:0000256" key="4">
    <source>
        <dbReference type="PROSITE-ProRule" id="PRU00473"/>
    </source>
</evidence>
<dbReference type="InterPro" id="IPR050330">
    <property type="entry name" value="Bact_OuterMem_StrucFunc"/>
</dbReference>
<evidence type="ECO:0000256" key="3">
    <source>
        <dbReference type="ARBA" id="ARBA00023237"/>
    </source>
</evidence>
<keyword evidence="2 4" id="KW-0472">Membrane</keyword>
<comment type="subcellular location">
    <subcellularLocation>
        <location evidence="1">Cell outer membrane</location>
    </subcellularLocation>
</comment>
<keyword evidence="3" id="KW-0998">Cell outer membrane</keyword>
<dbReference type="Gene3D" id="3.40.1520.20">
    <property type="match status" value="1"/>
</dbReference>
<dbReference type="PRINTS" id="PR01021">
    <property type="entry name" value="OMPADOMAIN"/>
</dbReference>
<reference evidence="7 8" key="1">
    <citation type="submission" date="2016-10" db="EMBL/GenBank/DDBJ databases">
        <title>Draft Genome sequence of Alkanindiges sp. strain H1.</title>
        <authorList>
            <person name="Subhash Y."/>
            <person name="Lee S."/>
        </authorList>
    </citation>
    <scope>NUCLEOTIDE SEQUENCE [LARGE SCALE GENOMIC DNA]</scope>
    <source>
        <strain evidence="7 8">H1</strain>
    </source>
</reference>
<evidence type="ECO:0000259" key="6">
    <source>
        <dbReference type="PROSITE" id="PS51123"/>
    </source>
</evidence>
<gene>
    <name evidence="7" type="ORF">BKE30_14820</name>
</gene>
<dbReference type="CDD" id="cd07185">
    <property type="entry name" value="OmpA_C-like"/>
    <property type="match status" value="1"/>
</dbReference>
<evidence type="ECO:0000256" key="2">
    <source>
        <dbReference type="ARBA" id="ARBA00023136"/>
    </source>
</evidence>
<dbReference type="AlphaFoldDB" id="A0A1S8CQU3"/>
<keyword evidence="5" id="KW-0732">Signal</keyword>
<evidence type="ECO:0000256" key="1">
    <source>
        <dbReference type="ARBA" id="ARBA00004442"/>
    </source>
</evidence>
<protein>
    <recommendedName>
        <fullName evidence="6">OmpA-like domain-containing protein</fullName>
    </recommendedName>
</protein>
<dbReference type="Proteomes" id="UP000192132">
    <property type="component" value="Unassembled WGS sequence"/>
</dbReference>
<dbReference type="PANTHER" id="PTHR30329">
    <property type="entry name" value="STATOR ELEMENT OF FLAGELLAR MOTOR COMPLEX"/>
    <property type="match status" value="1"/>
</dbReference>
<feature type="domain" description="OmpA-like" evidence="6">
    <location>
        <begin position="141"/>
        <end position="255"/>
    </location>
</feature>
<keyword evidence="8" id="KW-1185">Reference proteome</keyword>
<feature type="chain" id="PRO_5012187811" description="OmpA-like domain-containing protein" evidence="5">
    <location>
        <begin position="28"/>
        <end position="255"/>
    </location>
</feature>
<accession>A0A1S8CQU3</accession>
<dbReference type="EMBL" id="MLCN01000058">
    <property type="protein sequence ID" value="ONG37279.1"/>
    <property type="molecule type" value="Genomic_DNA"/>
</dbReference>
<comment type="caution">
    <text evidence="7">The sequence shown here is derived from an EMBL/GenBank/DDBJ whole genome shotgun (WGS) entry which is preliminary data.</text>
</comment>
<organism evidence="7 8">
    <name type="scientific">Alkanindiges hydrocarboniclasticus</name>
    <dbReference type="NCBI Taxonomy" id="1907941"/>
    <lineage>
        <taxon>Bacteria</taxon>
        <taxon>Pseudomonadati</taxon>
        <taxon>Pseudomonadota</taxon>
        <taxon>Gammaproteobacteria</taxon>
        <taxon>Moraxellales</taxon>
        <taxon>Moraxellaceae</taxon>
        <taxon>Alkanindiges</taxon>
    </lineage>
</organism>
<dbReference type="SUPFAM" id="SSF103088">
    <property type="entry name" value="OmpA-like"/>
    <property type="match status" value="1"/>
</dbReference>
<dbReference type="InterPro" id="IPR006665">
    <property type="entry name" value="OmpA-like"/>
</dbReference>
<dbReference type="PANTHER" id="PTHR30329:SF21">
    <property type="entry name" value="LIPOPROTEIN YIAD-RELATED"/>
    <property type="match status" value="1"/>
</dbReference>
<name>A0A1S8CQU3_9GAMM</name>
<dbReference type="InterPro" id="IPR036737">
    <property type="entry name" value="OmpA-like_sf"/>
</dbReference>
<evidence type="ECO:0000313" key="8">
    <source>
        <dbReference type="Proteomes" id="UP000192132"/>
    </source>
</evidence>
<dbReference type="Gene3D" id="3.30.1330.60">
    <property type="entry name" value="OmpA-like domain"/>
    <property type="match status" value="1"/>
</dbReference>
<sequence>MNKLYVSHWDRGWLFACSLVTSLALSAQEPVIANGIVPDAQTKQQILSRLKGLYGENVVDQITVAAVTTPPEWRQTVLNSIQPELKNVTKGRLEIAGSNIQLSGKVPSEAIKATLTQKMTTGVSAVYKVKQQLEINASEQKLIDQALGNRIVEFESGSAILTPVGQRILDEMAIALNKVGNKSVRIIGHTDSQGNPVTNLGLSLQRANAVRDYLAGKGVNTTLLRTEGLGANQPVADNSSEEGRRRNRRIEFEVL</sequence>
<dbReference type="STRING" id="1907941.BKE30_14820"/>